<gene>
    <name evidence="1" type="ORF">EZS27_015257</name>
</gene>
<dbReference type="EMBL" id="SNRY01000777">
    <property type="protein sequence ID" value="KAA6336598.1"/>
    <property type="molecule type" value="Genomic_DNA"/>
</dbReference>
<dbReference type="InterPro" id="IPR016181">
    <property type="entry name" value="Acyl_CoA_acyltransferase"/>
</dbReference>
<dbReference type="AlphaFoldDB" id="A0A5J4RSP8"/>
<dbReference type="SUPFAM" id="SSF55729">
    <property type="entry name" value="Acyl-CoA N-acyltransferases (Nat)"/>
    <property type="match status" value="1"/>
</dbReference>
<evidence type="ECO:0008006" key="2">
    <source>
        <dbReference type="Google" id="ProtNLM"/>
    </source>
</evidence>
<evidence type="ECO:0000313" key="1">
    <source>
        <dbReference type="EMBL" id="KAA6336598.1"/>
    </source>
</evidence>
<sequence>MNEYEEIREALDIYLMERFRYRLSLVYLTPDNILTTRRNSRIDLYLRIRRKESLFPPDCLIIARIGFHKERLGHGTHFVCFLTEIAIKYGFEYIGIESVNDKSKAFAENLGFCSIDDFNYVAAVGNLIYYFQERRNLM</sequence>
<name>A0A5J4RSP8_9ZZZZ</name>
<reference evidence="1" key="1">
    <citation type="submission" date="2019-03" db="EMBL/GenBank/DDBJ databases">
        <title>Single cell metagenomics reveals metabolic interactions within the superorganism composed of flagellate Streblomastix strix and complex community of Bacteroidetes bacteria on its surface.</title>
        <authorList>
            <person name="Treitli S.C."/>
            <person name="Kolisko M."/>
            <person name="Husnik F."/>
            <person name="Keeling P."/>
            <person name="Hampl V."/>
        </authorList>
    </citation>
    <scope>NUCLEOTIDE SEQUENCE</scope>
    <source>
        <strain evidence="1">STM</strain>
    </source>
</reference>
<accession>A0A5J4RSP8</accession>
<protein>
    <recommendedName>
        <fullName evidence="2">N-acetyltransferase domain-containing protein</fullName>
    </recommendedName>
</protein>
<comment type="caution">
    <text evidence="1">The sequence shown here is derived from an EMBL/GenBank/DDBJ whole genome shotgun (WGS) entry which is preliminary data.</text>
</comment>
<organism evidence="1">
    <name type="scientific">termite gut metagenome</name>
    <dbReference type="NCBI Taxonomy" id="433724"/>
    <lineage>
        <taxon>unclassified sequences</taxon>
        <taxon>metagenomes</taxon>
        <taxon>organismal metagenomes</taxon>
    </lineage>
</organism>
<proteinExistence type="predicted"/>